<dbReference type="Pfam" id="PF18911">
    <property type="entry name" value="PKD_4"/>
    <property type="match status" value="1"/>
</dbReference>
<reference evidence="2 3" key="1">
    <citation type="journal article" date="2015" name="Nature">
        <title>rRNA introns, odd ribosomes, and small enigmatic genomes across a large radiation of phyla.</title>
        <authorList>
            <person name="Brown C.T."/>
            <person name="Hug L.A."/>
            <person name="Thomas B.C."/>
            <person name="Sharon I."/>
            <person name="Castelle C.J."/>
            <person name="Singh A."/>
            <person name="Wilkins M.J."/>
            <person name="Williams K.H."/>
            <person name="Banfield J.F."/>
        </authorList>
    </citation>
    <scope>NUCLEOTIDE SEQUENCE [LARGE SCALE GENOMIC DNA]</scope>
</reference>
<dbReference type="PROSITE" id="PS50093">
    <property type="entry name" value="PKD"/>
    <property type="match status" value="1"/>
</dbReference>
<accession>A0A0G0B6D5</accession>
<dbReference type="SUPFAM" id="SSF74853">
    <property type="entry name" value="Lamin A/C globular tail domain"/>
    <property type="match status" value="2"/>
</dbReference>
<name>A0A0G0B6D5_9BACT</name>
<dbReference type="Proteomes" id="UP000034927">
    <property type="component" value="Unassembled WGS sequence"/>
</dbReference>
<dbReference type="InterPro" id="IPR013783">
    <property type="entry name" value="Ig-like_fold"/>
</dbReference>
<gene>
    <name evidence="2" type="ORF">UR53_C0004G0024</name>
</gene>
<dbReference type="SUPFAM" id="SSF49299">
    <property type="entry name" value="PKD domain"/>
    <property type="match status" value="1"/>
</dbReference>
<dbReference type="AlphaFoldDB" id="A0A0G0B6D5"/>
<dbReference type="Gene3D" id="2.60.40.10">
    <property type="entry name" value="Immunoglobulins"/>
    <property type="match status" value="1"/>
</dbReference>
<feature type="domain" description="PKD" evidence="1">
    <location>
        <begin position="385"/>
        <end position="447"/>
    </location>
</feature>
<dbReference type="InterPro" id="IPR001322">
    <property type="entry name" value="Lamin_tail_dom"/>
</dbReference>
<dbReference type="Gene3D" id="2.60.40.1260">
    <property type="entry name" value="Lamin Tail domain"/>
    <property type="match status" value="1"/>
</dbReference>
<comment type="caution">
    <text evidence="2">The sequence shown here is derived from an EMBL/GenBank/DDBJ whole genome shotgun (WGS) entry which is preliminary data.</text>
</comment>
<dbReference type="InterPro" id="IPR022409">
    <property type="entry name" value="PKD/Chitinase_dom"/>
</dbReference>
<dbReference type="InterPro" id="IPR035986">
    <property type="entry name" value="PKD_dom_sf"/>
</dbReference>
<dbReference type="InterPro" id="IPR000601">
    <property type="entry name" value="PKD_dom"/>
</dbReference>
<dbReference type="InterPro" id="IPR036415">
    <property type="entry name" value="Lamin_tail_dom_sf"/>
</dbReference>
<evidence type="ECO:0000259" key="1">
    <source>
        <dbReference type="PROSITE" id="PS50093"/>
    </source>
</evidence>
<dbReference type="EMBL" id="LBPO01000004">
    <property type="protein sequence ID" value="KKP59271.1"/>
    <property type="molecule type" value="Genomic_DNA"/>
</dbReference>
<sequence>MKKIFLGLLLIVGSFFIFNFTRAEDLGCVTSTGWSSVKINEVSSYSTSDDWVELYNLFDSCVDLSLLKLWDSSTGSAMRSLSGQSIAKHNWLLVDVNNRLGKDADKVILKFDEEILDEMDYGGTELFAPSDGQVLARSIDGTGVWQITTQPTINTTNIIVLPIVPDNSVPTSTSTTTPNTEAEAQAMVTDWAMIRINEVVSDPEAGNEWVELYNLSNSDQDLAGGWLCDNREATSTCKEISGTIMASGWLKIDLVTNSYLNNTGDSVVLRQPDYTEIERVVYGESSAPVKGQSLARGIDGTGNWVITINITAGAANIIVVPAIPINTGGGGSGSGSVESNAVKVSVPVVKKIATTSTAAVEKDSVKIVWKMQSPYGLAPGEMGLFSVVGSADPRGGVVDYVWSFGDGTTSTGQIISHAFVTSGIYVVDVFASSTTGTKGDKSVKVFVGLGFSVAQAQVVFGEIKTNLESVGYDNESIELINRATTTQNLAGWKLKNKAGDEFVFLPNTVISVSSSLKFYRAVTHLSFNKDGDTLKLLSPNNQTLIIYDLTKSEEKKNLTTSSTTINKVAVKSSTTGAWTVARGVVTALPGNFGVQYFYIQTVDGGRQVYQYKKDFPPLAVGDLVEVRGTMSEISGTKRIKISNRNQIDILSTAQKIDPVTSELAELGVESLGDVVQIKGEITEIKSNFMYVDDGTTEIEVYFKQGAKIDKKQFVEGNLVEINGVLAQGKNGLQIWPRSQADIIVTGASEDLIKKQQLSAGANTSKDTAEKYLTATAGGITTLILGFLMRARGALVVGVGKKAVSLAMRLIGRG</sequence>
<organism evidence="2 3">
    <name type="scientific">Candidatus Magasanikbacteria bacterium GW2011_GWC2_34_16</name>
    <dbReference type="NCBI Taxonomy" id="1619045"/>
    <lineage>
        <taxon>Bacteria</taxon>
        <taxon>Candidatus Magasanikiibacteriota</taxon>
    </lineage>
</organism>
<dbReference type="Pfam" id="PF00932">
    <property type="entry name" value="LTD"/>
    <property type="match status" value="2"/>
</dbReference>
<dbReference type="CDD" id="cd00146">
    <property type="entry name" value="PKD"/>
    <property type="match status" value="1"/>
</dbReference>
<proteinExistence type="predicted"/>
<evidence type="ECO:0000313" key="3">
    <source>
        <dbReference type="Proteomes" id="UP000034927"/>
    </source>
</evidence>
<dbReference type="SMART" id="SM00089">
    <property type="entry name" value="PKD"/>
    <property type="match status" value="1"/>
</dbReference>
<evidence type="ECO:0000313" key="2">
    <source>
        <dbReference type="EMBL" id="KKP59271.1"/>
    </source>
</evidence>
<protein>
    <recommendedName>
        <fullName evidence="1">PKD domain-containing protein</fullName>
    </recommendedName>
</protein>